<evidence type="ECO:0000313" key="18">
    <source>
        <dbReference type="Proteomes" id="UP000030106"/>
    </source>
</evidence>
<dbReference type="InterPro" id="IPR025783">
    <property type="entry name" value="Set9_fungi"/>
</dbReference>
<dbReference type="PROSITE" id="PS51567">
    <property type="entry name" value="SAM_MT43_SUVAR420_1"/>
    <property type="match status" value="1"/>
</dbReference>
<accession>A0A0A2VJH5</accession>
<dbReference type="GO" id="GO:0140943">
    <property type="term" value="F:histone H4K20 trimethyltransferase activity"/>
    <property type="evidence" value="ECO:0007669"/>
    <property type="project" value="UniProtKB-EC"/>
</dbReference>
<dbReference type="AlphaFoldDB" id="A0A0A2VJH5"/>
<evidence type="ECO:0000256" key="14">
    <source>
        <dbReference type="ARBA" id="ARBA00048081"/>
    </source>
</evidence>
<dbReference type="SMART" id="SM00317">
    <property type="entry name" value="SET"/>
    <property type="match status" value="1"/>
</dbReference>
<evidence type="ECO:0000256" key="4">
    <source>
        <dbReference type="ARBA" id="ARBA00014232"/>
    </source>
</evidence>
<dbReference type="SUPFAM" id="SSF82199">
    <property type="entry name" value="SET domain"/>
    <property type="match status" value="1"/>
</dbReference>
<dbReference type="PROSITE" id="PS50280">
    <property type="entry name" value="SET"/>
    <property type="match status" value="1"/>
</dbReference>
<comment type="catalytic activity">
    <reaction evidence="14">
        <text>L-lysyl(20)-[histone H4] + 3 S-adenosyl-L-methionine = N(6),N(6),N(6)-trimethyl-L-lysyl(20)-[histone H4] + 3 S-adenosyl-L-homocysteine + 3 H(+)</text>
        <dbReference type="Rhea" id="RHEA:64456"/>
        <dbReference type="Rhea" id="RHEA-COMP:15554"/>
        <dbReference type="Rhea" id="RHEA-COMP:15998"/>
        <dbReference type="ChEBI" id="CHEBI:15378"/>
        <dbReference type="ChEBI" id="CHEBI:29969"/>
        <dbReference type="ChEBI" id="CHEBI:57856"/>
        <dbReference type="ChEBI" id="CHEBI:59789"/>
        <dbReference type="ChEBI" id="CHEBI:61961"/>
        <dbReference type="EC" id="2.1.1.372"/>
    </reaction>
</comment>
<keyword evidence="11" id="KW-0539">Nucleus</keyword>
<dbReference type="InterPro" id="IPR046341">
    <property type="entry name" value="SET_dom_sf"/>
</dbReference>
<evidence type="ECO:0000256" key="12">
    <source>
        <dbReference type="ARBA" id="ARBA00024057"/>
    </source>
</evidence>
<dbReference type="PANTHER" id="PTHR12977:SF4">
    <property type="entry name" value="HISTONE-LYSINE N-METHYLTRANSFERASE KMT5B"/>
    <property type="match status" value="1"/>
</dbReference>
<keyword evidence="10" id="KW-0156">Chromatin regulator</keyword>
<dbReference type="Pfam" id="PF00856">
    <property type="entry name" value="SET"/>
    <property type="match status" value="1"/>
</dbReference>
<keyword evidence="6" id="KW-0158">Chromosome</keyword>
<dbReference type="eggNOG" id="KOG2589">
    <property type="taxonomic scope" value="Eukaryota"/>
</dbReference>
<feature type="compositionally biased region" description="Basic residues" evidence="15">
    <location>
        <begin position="300"/>
        <end position="309"/>
    </location>
</feature>
<dbReference type="InterPro" id="IPR039977">
    <property type="entry name" value="Suv4-20/Set9"/>
</dbReference>
<dbReference type="GO" id="GO:0005694">
    <property type="term" value="C:chromosome"/>
    <property type="evidence" value="ECO:0007669"/>
    <property type="project" value="UniProtKB-SubCell"/>
</dbReference>
<evidence type="ECO:0000256" key="10">
    <source>
        <dbReference type="ARBA" id="ARBA00022853"/>
    </source>
</evidence>
<evidence type="ECO:0000313" key="17">
    <source>
        <dbReference type="EMBL" id="KGQ08031.1"/>
    </source>
</evidence>
<evidence type="ECO:0000256" key="8">
    <source>
        <dbReference type="ARBA" id="ARBA00022679"/>
    </source>
</evidence>
<proteinExistence type="predicted"/>
<organism evidence="17 18">
    <name type="scientific">Beauveria bassiana D1-5</name>
    <dbReference type="NCBI Taxonomy" id="1245745"/>
    <lineage>
        <taxon>Eukaryota</taxon>
        <taxon>Fungi</taxon>
        <taxon>Dikarya</taxon>
        <taxon>Ascomycota</taxon>
        <taxon>Pezizomycotina</taxon>
        <taxon>Sordariomycetes</taxon>
        <taxon>Hypocreomycetidae</taxon>
        <taxon>Hypocreales</taxon>
        <taxon>Cordycipitaceae</taxon>
        <taxon>Beauveria</taxon>
    </lineage>
</organism>
<gene>
    <name evidence="17" type="ORF">BBAD15_g6629</name>
</gene>
<evidence type="ECO:0000256" key="7">
    <source>
        <dbReference type="ARBA" id="ARBA00022603"/>
    </source>
</evidence>
<protein>
    <recommendedName>
        <fullName evidence="5">Histone-lysine N-methyltransferase SET9</fullName>
        <ecNumber evidence="12">2.1.1.372</ecNumber>
    </recommendedName>
    <alternativeName>
        <fullName evidence="4">Histone-lysine N-methyltransferase set9</fullName>
    </alternativeName>
    <alternativeName>
        <fullName evidence="13">SET domain protein 9</fullName>
    </alternativeName>
</protein>
<dbReference type="GO" id="GO:0005634">
    <property type="term" value="C:nucleus"/>
    <property type="evidence" value="ECO:0007669"/>
    <property type="project" value="UniProtKB-SubCell"/>
</dbReference>
<dbReference type="Gene3D" id="1.10.10.1700">
    <property type="entry name" value="Histone-lysine N-methyltransferase"/>
    <property type="match status" value="1"/>
</dbReference>
<feature type="domain" description="SET" evidence="16">
    <location>
        <begin position="115"/>
        <end position="229"/>
    </location>
</feature>
<evidence type="ECO:0000256" key="15">
    <source>
        <dbReference type="SAM" id="MobiDB-lite"/>
    </source>
</evidence>
<dbReference type="CDD" id="cd10524">
    <property type="entry name" value="SET_Suv4-20-like"/>
    <property type="match status" value="1"/>
</dbReference>
<evidence type="ECO:0000256" key="5">
    <source>
        <dbReference type="ARBA" id="ARBA00015413"/>
    </source>
</evidence>
<name>A0A0A2VJH5_BEABA</name>
<keyword evidence="8 17" id="KW-0808">Transferase</keyword>
<sequence length="627" mass="69899">MPPSKVTAKRHVLTLAQLSAYDDILTDALVDHVFYWTTIPKNRPSYHPSRGVVEDTIVRILQEEVVLNKNPAAAEAKLLATDGLRRFSAGLKTDKEREDFRRHLRRYINIYLPDCPWEVNSTNRYTIVTHEASITARRPIRRNESIKYLSGMKVHITPEEEELISNRKKDFSIVVSSRSKSTSLFMGPARFANHDCDANAALITTSHTGIEIVAVRNIAVGEEITVTYGDNYFGEDNCECLCKTCEDGFRNGWKDAEGKPQVKTMDEEVKTETYVLRRRRREDSICVSSRTPSVAPVMRPKIRKTRTTSRLRVNDASASPAPSPAPELTPRTGKRTFDAMATPPVTPSKKPKQIVELVDAARDASRGSSVSDSISSSQDSPLETDVSSPEPSPENLSAVADIPSPEPSQGAPSPQKADPDDACISVVVVPSVDDALESITVSIEPVDDADKAVVGVTSKRKYQRKVYREQTPPARTRTPGDYVLTPLLLSEPAMAWVQCGMCSTPFVQQNAYFTRASCPRCERHSKVYGYMWPKTDKEGSWDKEERVLDHRTVHRFLDSYEEKRARGRKAGPPPQEVEEEVESRGRSLKRKSVTKPAVKAKTGSRADSGIRRSGRARTVSRKLVGEC</sequence>
<reference evidence="17 18" key="1">
    <citation type="submission" date="2012-10" db="EMBL/GenBank/DDBJ databases">
        <title>Genome sequencing and analysis of entomopathogenic fungi Beauveria bassiana D1-5.</title>
        <authorList>
            <person name="Li Q."/>
            <person name="Wang L."/>
            <person name="Zhang Z."/>
            <person name="Wang Q."/>
            <person name="Ren J."/>
            <person name="Wang M."/>
            <person name="Xu W."/>
            <person name="Wang J."/>
            <person name="Lu Y."/>
            <person name="Du Q."/>
            <person name="Sun Z."/>
        </authorList>
    </citation>
    <scope>NUCLEOTIDE SEQUENCE [LARGE SCALE GENOMIC DNA]</scope>
    <source>
        <strain evidence="17 18">D1-5</strain>
    </source>
</reference>
<dbReference type="OrthoDB" id="6627536at2759"/>
<evidence type="ECO:0000256" key="3">
    <source>
        <dbReference type="ARBA" id="ARBA00004286"/>
    </source>
</evidence>
<dbReference type="InterPro" id="IPR041938">
    <property type="entry name" value="Hist-Lys_N-MTase_N"/>
</dbReference>
<keyword evidence="9" id="KW-0949">S-adenosyl-L-methionine</keyword>
<evidence type="ECO:0000259" key="16">
    <source>
        <dbReference type="PROSITE" id="PS50280"/>
    </source>
</evidence>
<evidence type="ECO:0000256" key="13">
    <source>
        <dbReference type="ARBA" id="ARBA00030653"/>
    </source>
</evidence>
<evidence type="ECO:0000256" key="1">
    <source>
        <dbReference type="ARBA" id="ARBA00001984"/>
    </source>
</evidence>
<feature type="region of interest" description="Disordered" evidence="15">
    <location>
        <begin position="287"/>
        <end position="420"/>
    </location>
</feature>
<evidence type="ECO:0000256" key="6">
    <source>
        <dbReference type="ARBA" id="ARBA00022454"/>
    </source>
</evidence>
<dbReference type="STRING" id="1245745.A0A0A2VJH5"/>
<evidence type="ECO:0000256" key="2">
    <source>
        <dbReference type="ARBA" id="ARBA00004123"/>
    </source>
</evidence>
<feature type="compositionally biased region" description="Low complexity" evidence="15">
    <location>
        <begin position="366"/>
        <end position="380"/>
    </location>
</feature>
<feature type="region of interest" description="Disordered" evidence="15">
    <location>
        <begin position="563"/>
        <end position="627"/>
    </location>
</feature>
<evidence type="ECO:0000256" key="11">
    <source>
        <dbReference type="ARBA" id="ARBA00023242"/>
    </source>
</evidence>
<dbReference type="PANTHER" id="PTHR12977">
    <property type="entry name" value="SUPPRESSOR OF VARIEGATION 4-20-RELATED"/>
    <property type="match status" value="1"/>
</dbReference>
<dbReference type="Gene3D" id="2.170.270.10">
    <property type="entry name" value="SET domain"/>
    <property type="match status" value="1"/>
</dbReference>
<comment type="caution">
    <text evidence="17">The sequence shown here is derived from an EMBL/GenBank/DDBJ whole genome shotgun (WGS) entry which is preliminary data.</text>
</comment>
<comment type="function">
    <text evidence="1">Histone methyltransferase that trimethylates 'Lys-20' of histone H4 to form H4K20me3.</text>
</comment>
<dbReference type="Proteomes" id="UP000030106">
    <property type="component" value="Unassembled WGS sequence"/>
</dbReference>
<keyword evidence="7 17" id="KW-0489">Methyltransferase</keyword>
<evidence type="ECO:0000256" key="9">
    <source>
        <dbReference type="ARBA" id="ARBA00022691"/>
    </source>
</evidence>
<dbReference type="InterPro" id="IPR001214">
    <property type="entry name" value="SET_dom"/>
</dbReference>
<comment type="subcellular location">
    <subcellularLocation>
        <location evidence="3">Chromosome</location>
    </subcellularLocation>
    <subcellularLocation>
        <location evidence="2">Nucleus</location>
    </subcellularLocation>
</comment>
<dbReference type="GO" id="GO:0032259">
    <property type="term" value="P:methylation"/>
    <property type="evidence" value="ECO:0007669"/>
    <property type="project" value="UniProtKB-KW"/>
</dbReference>
<dbReference type="EMBL" id="ANFO01000612">
    <property type="protein sequence ID" value="KGQ08031.1"/>
    <property type="molecule type" value="Genomic_DNA"/>
</dbReference>
<dbReference type="EC" id="2.1.1.372" evidence="12"/>
<dbReference type="HOGENOM" id="CLU_013724_0_0_1"/>